<proteinExistence type="predicted"/>
<dbReference type="SUPFAM" id="SSF52540">
    <property type="entry name" value="P-loop containing nucleoside triphosphate hydrolases"/>
    <property type="match status" value="1"/>
</dbReference>
<dbReference type="AlphaFoldDB" id="X1IUV9"/>
<dbReference type="InterPro" id="IPR027417">
    <property type="entry name" value="P-loop_NTPase"/>
</dbReference>
<evidence type="ECO:0008006" key="2">
    <source>
        <dbReference type="Google" id="ProtNLM"/>
    </source>
</evidence>
<organism evidence="1">
    <name type="scientific">marine sediment metagenome</name>
    <dbReference type="NCBI Taxonomy" id="412755"/>
    <lineage>
        <taxon>unclassified sequences</taxon>
        <taxon>metagenomes</taxon>
        <taxon>ecological metagenomes</taxon>
    </lineage>
</organism>
<accession>X1IUV9</accession>
<gene>
    <name evidence="1" type="ORF">S03H2_61688</name>
</gene>
<dbReference type="EMBL" id="BARU01039835">
    <property type="protein sequence ID" value="GAH85467.1"/>
    <property type="molecule type" value="Genomic_DNA"/>
</dbReference>
<reference evidence="1" key="1">
    <citation type="journal article" date="2014" name="Front. Microbiol.">
        <title>High frequency of phylogenetically diverse reductive dehalogenase-homologous genes in deep subseafloor sedimentary metagenomes.</title>
        <authorList>
            <person name="Kawai M."/>
            <person name="Futagami T."/>
            <person name="Toyoda A."/>
            <person name="Takaki Y."/>
            <person name="Nishi S."/>
            <person name="Hori S."/>
            <person name="Arai W."/>
            <person name="Tsubouchi T."/>
            <person name="Morono Y."/>
            <person name="Uchiyama I."/>
            <person name="Ito T."/>
            <person name="Fujiyama A."/>
            <person name="Inagaki F."/>
            <person name="Takami H."/>
        </authorList>
    </citation>
    <scope>NUCLEOTIDE SEQUENCE</scope>
    <source>
        <strain evidence="1">Expedition CK06-06</strain>
    </source>
</reference>
<name>X1IUV9_9ZZZZ</name>
<comment type="caution">
    <text evidence="1">The sequence shown here is derived from an EMBL/GenBank/DDBJ whole genome shotgun (WGS) entry which is preliminary data.</text>
</comment>
<sequence>MTVARAAKHWNKAHEVMLNDLKDLKNYAVIRYEDFCRGPADMLNQLIEFFDLPPFDYTPILDKPIPIFKGSRRAVKIRNMNGESLARLSEQDIADISREARGMLKRFGYPILGE</sequence>
<evidence type="ECO:0000313" key="1">
    <source>
        <dbReference type="EMBL" id="GAH85467.1"/>
    </source>
</evidence>
<protein>
    <recommendedName>
        <fullName evidence="2">Sulfotransferase domain-containing protein</fullName>
    </recommendedName>
</protein>
<dbReference type="Gene3D" id="3.40.50.300">
    <property type="entry name" value="P-loop containing nucleotide triphosphate hydrolases"/>
    <property type="match status" value="1"/>
</dbReference>